<feature type="region of interest" description="Disordered" evidence="1">
    <location>
        <begin position="1"/>
        <end position="28"/>
    </location>
</feature>
<dbReference type="EMBL" id="QGKY02001015">
    <property type="protein sequence ID" value="KAF2575191.1"/>
    <property type="molecule type" value="Genomic_DNA"/>
</dbReference>
<evidence type="ECO:0000256" key="1">
    <source>
        <dbReference type="SAM" id="MobiDB-lite"/>
    </source>
</evidence>
<feature type="compositionally biased region" description="Basic residues" evidence="1">
    <location>
        <begin position="1"/>
        <end position="13"/>
    </location>
</feature>
<dbReference type="PANTHER" id="PTHR31099:SF37">
    <property type="entry name" value="MYOSIN HEAVY CHAIN-LIKE PROTEIN"/>
    <property type="match status" value="1"/>
</dbReference>
<organism evidence="2">
    <name type="scientific">Brassica cretica</name>
    <name type="common">Mustard</name>
    <dbReference type="NCBI Taxonomy" id="69181"/>
    <lineage>
        <taxon>Eukaryota</taxon>
        <taxon>Viridiplantae</taxon>
        <taxon>Streptophyta</taxon>
        <taxon>Embryophyta</taxon>
        <taxon>Tracheophyta</taxon>
        <taxon>Spermatophyta</taxon>
        <taxon>Magnoliopsida</taxon>
        <taxon>eudicotyledons</taxon>
        <taxon>Gunneridae</taxon>
        <taxon>Pentapetalae</taxon>
        <taxon>rosids</taxon>
        <taxon>malvids</taxon>
        <taxon>Brassicales</taxon>
        <taxon>Brassicaceae</taxon>
        <taxon>Brassiceae</taxon>
        <taxon>Brassica</taxon>
    </lineage>
</organism>
<name>A0A8S9IZ28_BRACR</name>
<evidence type="ECO:0000313" key="2">
    <source>
        <dbReference type="EMBL" id="KAF2575191.1"/>
    </source>
</evidence>
<protein>
    <submittedName>
        <fullName evidence="2">Uncharacterized protein</fullName>
    </submittedName>
</protein>
<feature type="region of interest" description="Disordered" evidence="1">
    <location>
        <begin position="377"/>
        <end position="405"/>
    </location>
</feature>
<gene>
    <name evidence="2" type="ORF">F2Q70_00003855</name>
</gene>
<accession>A0A8S9IZ28</accession>
<sequence>MTSRRKTSNKSRRDHSASDGSSSQHDNVGKMWTLREHSIYPKEANGYWEAMGHVELPTPVIWHPAPFRANPVDDCSSRSCPNGLDAIRSFCGVLESVEFGLPVAGEVAESLPDGYCTCFEAHLMQCHLWFPLPEAVVQLFSRFGQAIGQVSPRGLHPVDARGKFGHSRLSPRNNMAIIAGFVSNYHDWKKFFFFVRIDNASVEESCIPILTTRWGRKVTNPFPPTLDGLCTVRDLLHSGVSYWASFTPKRVRHAIALHRSRFQPDLLVEEGKESSMEGFVPCEAPAERRRSRTRMDKHIVVDDDAGDGKCFPEDILGVYLNRGEPIDLDEVLGSDVPAAEGGSSKGREFAKASRMVNGVCFDLTLFYGQTFQTLRVTTRPSHDEPSPRCEQPGGSHGSIKGKSADKQMTHLRDELECSRRREGELASWEIRRAYRRRKREMAEVMNKRLTQFLSEFSEFKESYQALGDYRECRGTVGGYCLTQIPDYSFATEDWEPIPVSPDTVEAEMGAPNEMGEVNQPSVPLNVDDYSMGGSMTGCGRDLCIVTGHMWLRIRAGEGFKLSSRSLSLVVDRPVRCSSEMFEKFSKFRERLDMDEETCFQDLVSVGYHVFRCYRPVCWV</sequence>
<dbReference type="AlphaFoldDB" id="A0A8S9IZ28"/>
<proteinExistence type="predicted"/>
<comment type="caution">
    <text evidence="2">The sequence shown here is derived from an EMBL/GenBank/DDBJ whole genome shotgun (WGS) entry which is preliminary data.</text>
</comment>
<reference evidence="2" key="1">
    <citation type="submission" date="2019-12" db="EMBL/GenBank/DDBJ databases">
        <title>Genome sequencing and annotation of Brassica cretica.</title>
        <authorList>
            <person name="Studholme D.J."/>
            <person name="Sarris P.F."/>
        </authorList>
    </citation>
    <scope>NUCLEOTIDE SEQUENCE</scope>
    <source>
        <strain evidence="2">PFS-102/07</strain>
        <tissue evidence="2">Leaf</tissue>
    </source>
</reference>
<dbReference type="PANTHER" id="PTHR31099">
    <property type="entry name" value="OS06G0165300 PROTEIN"/>
    <property type="match status" value="1"/>
</dbReference>